<dbReference type="AlphaFoldDB" id="A0AB39YEU4"/>
<feature type="signal peptide" evidence="1">
    <location>
        <begin position="1"/>
        <end position="22"/>
    </location>
</feature>
<proteinExistence type="predicted"/>
<sequence length="291" mass="30332">MKKTLMAALATSVMAVMPAVPAAPAAAASAFCNQTTPSTSLLGYNKDTGAVGTGTLSAGRWRYGSNIEVPDGYTHGVASRDSMLFYNADTGAGESGTFKGGQYTRVQTYDNFSTGWTNAVASGDSALFYNADNGQGGTGTLKNGRYQHVRSYDNFSTGWESIAASCDTAVFTKPGEVGYGTLKGGVYTHVNGRGTEDLGALVATKDTVLALADNGSGLRYRIATATDGRLGGFRDIGTSGMWEEEGRTSDSLIFYKTDGTAWTSKLSRNTYANVGPLAGVSSGWTFFAGGV</sequence>
<feature type="chain" id="PRO_5044228998" evidence="1">
    <location>
        <begin position="23"/>
        <end position="291"/>
    </location>
</feature>
<evidence type="ECO:0000256" key="1">
    <source>
        <dbReference type="SAM" id="SignalP"/>
    </source>
</evidence>
<gene>
    <name evidence="2" type="ORF">AB5J51_39155</name>
</gene>
<reference evidence="2" key="1">
    <citation type="submission" date="2024-08" db="EMBL/GenBank/DDBJ databases">
        <authorList>
            <person name="Yu S.T."/>
        </authorList>
    </citation>
    <scope>NUCLEOTIDE SEQUENCE</scope>
    <source>
        <strain evidence="2">R33</strain>
    </source>
</reference>
<evidence type="ECO:0000313" key="2">
    <source>
        <dbReference type="EMBL" id="XDV68493.1"/>
    </source>
</evidence>
<organism evidence="2">
    <name type="scientific">Streptomyces sp. R33</name>
    <dbReference type="NCBI Taxonomy" id="3238629"/>
    <lineage>
        <taxon>Bacteria</taxon>
        <taxon>Bacillati</taxon>
        <taxon>Actinomycetota</taxon>
        <taxon>Actinomycetes</taxon>
        <taxon>Kitasatosporales</taxon>
        <taxon>Streptomycetaceae</taxon>
        <taxon>Streptomyces</taxon>
    </lineage>
</organism>
<protein>
    <submittedName>
        <fullName evidence="2">Uncharacterized protein</fullName>
    </submittedName>
</protein>
<dbReference type="RefSeq" id="WP_369780000.1">
    <property type="nucleotide sequence ID" value="NZ_CP165727.1"/>
</dbReference>
<name>A0AB39YEU4_9ACTN</name>
<keyword evidence="1" id="KW-0732">Signal</keyword>
<dbReference type="EMBL" id="CP165727">
    <property type="protein sequence ID" value="XDV68493.1"/>
    <property type="molecule type" value="Genomic_DNA"/>
</dbReference>
<accession>A0AB39YEU4</accession>